<dbReference type="InterPro" id="IPR014016">
    <property type="entry name" value="UvrD-like_ATP-bd"/>
</dbReference>
<dbReference type="PROSITE" id="PS51217">
    <property type="entry name" value="UVRD_HELICASE_CTER"/>
    <property type="match status" value="1"/>
</dbReference>
<reference evidence="12 13" key="1">
    <citation type="submission" date="2015-01" db="EMBL/GenBank/DDBJ databases">
        <title>Genome sequence of bacillus megaterium Q3.</title>
        <authorList>
            <person name="Wang Y."/>
            <person name="Luo K."/>
            <person name="Bai L."/>
            <person name="Luo F."/>
        </authorList>
    </citation>
    <scope>NUCLEOTIDE SEQUENCE [LARGE SCALE GENOMIC DNA]</scope>
    <source>
        <strain evidence="12 13">Q3</strain>
    </source>
</reference>
<dbReference type="Gene3D" id="1.10.486.10">
    <property type="entry name" value="PCRA, domain 4"/>
    <property type="match status" value="1"/>
</dbReference>
<dbReference type="Pfam" id="PF13361">
    <property type="entry name" value="UvrD_C"/>
    <property type="match status" value="1"/>
</dbReference>
<dbReference type="InterPro" id="IPR027417">
    <property type="entry name" value="P-loop_NTPase"/>
</dbReference>
<dbReference type="InterPro" id="IPR000212">
    <property type="entry name" value="DNA_helicase_UvrD/REP"/>
</dbReference>
<dbReference type="GO" id="GO:0043138">
    <property type="term" value="F:3'-5' DNA helicase activity"/>
    <property type="evidence" value="ECO:0007669"/>
    <property type="project" value="UniProtKB-EC"/>
</dbReference>
<evidence type="ECO:0000256" key="8">
    <source>
        <dbReference type="ARBA" id="ARBA00048988"/>
    </source>
</evidence>
<evidence type="ECO:0000259" key="10">
    <source>
        <dbReference type="PROSITE" id="PS51198"/>
    </source>
</evidence>
<dbReference type="GO" id="GO:0016787">
    <property type="term" value="F:hydrolase activity"/>
    <property type="evidence" value="ECO:0007669"/>
    <property type="project" value="UniProtKB-UniRule"/>
</dbReference>
<protein>
    <recommendedName>
        <fullName evidence="7">DNA 3'-5' helicase</fullName>
        <ecNumber evidence="7">5.6.2.4</ecNumber>
    </recommendedName>
</protein>
<dbReference type="SUPFAM" id="SSF52540">
    <property type="entry name" value="P-loop containing nucleoside triphosphate hydrolases"/>
    <property type="match status" value="1"/>
</dbReference>
<keyword evidence="2 9" id="KW-0378">Hydrolase</keyword>
<evidence type="ECO:0000256" key="2">
    <source>
        <dbReference type="ARBA" id="ARBA00022801"/>
    </source>
</evidence>
<dbReference type="PANTHER" id="PTHR11070">
    <property type="entry name" value="UVRD / RECB / PCRA DNA HELICASE FAMILY MEMBER"/>
    <property type="match status" value="1"/>
</dbReference>
<dbReference type="AlphaFoldDB" id="A0A806TJS5"/>
<dbReference type="EC" id="5.6.2.4" evidence="7"/>
<dbReference type="Gene3D" id="3.40.50.300">
    <property type="entry name" value="P-loop containing nucleotide triphosphate hydrolases"/>
    <property type="match status" value="4"/>
</dbReference>
<keyword evidence="4 9" id="KW-0067">ATP-binding</keyword>
<dbReference type="Gene3D" id="1.10.3170.10">
    <property type="entry name" value="Recbcd, chain B, domain 2"/>
    <property type="match status" value="1"/>
</dbReference>
<dbReference type="PROSITE" id="PS51198">
    <property type="entry name" value="UVRD_HELICASE_ATP_BIND"/>
    <property type="match status" value="1"/>
</dbReference>
<gene>
    <name evidence="12" type="primary">pcrA_2</name>
    <name evidence="12" type="ORF">AS52_03659</name>
</gene>
<evidence type="ECO:0000256" key="1">
    <source>
        <dbReference type="ARBA" id="ARBA00022741"/>
    </source>
</evidence>
<comment type="catalytic activity">
    <reaction evidence="6">
        <text>Couples ATP hydrolysis with the unwinding of duplex DNA by translocating in the 3'-5' direction.</text>
        <dbReference type="EC" id="5.6.2.4"/>
    </reaction>
</comment>
<sequence length="1039" mass="121559">MTPKYNQQDYLRAILNPNPMRGKSGWYAEEITWEVLKRTFKNRVCLAYWSFPIFLKSCSGNFLGRREADILLIDKQLGITVIEVKGIRINQIRKIQGHKWLYEDFYREEGNPYQQAENQLDSLLGFINKKKGLSDKISRRVLIALPYITRAEWKERGFDSLPSSPPILFKEDLADERAFFNKISSTYLYRTTAQLDENEWRSLTQLIHGEGFSENYKLGELEMKYAIPFSKLYILSSEEQFWEEEKSICQALDLGTKVILLTYFSLPQNWLEKYRLFRNKNQLLSYECQKTEEGQEKVSIQDGENLFRELEEKILKDFPSFNLGQYKAASWNQMMGPLKLGAGAGVGKTRVIIERILFLLAKGVSLKDIIMITFTNNSTNEMKERLQEKLISLFKLTSQAKYINWAEDVNGMQISTIHSFAKNILVELSHELGYGRNVKLRSFTKEKKDIIEQLANEYFELNPVSKIIRLGFTHYELTNIIYSFWDVMEKRGLTKNEIKELDWGKAESYRYGIIQDLFRYVFLRCENCLDIEKKRENAVSIGDLVRKLKEFSQNKDKMKQLPSKKFLLIDEAQDIDNPTVEMIASLANYLDYQLFVVGDVKQSIYRFRGSDYKSFDLLDAKIKREKEENPIFRNITLHQNYRTSISLLNKLDRLFADWGRKGWLPYSEEDRLVGVGSPLEKDDDLQFIEVKNSEQEKAEVLKAITESLAITKGLANDKNGKVALIVRTNAQAETIRKWCEAANIPTLQNLHGTFYTSDAVRDFKYLLDGLLYPNEAKYLINALQTPYFRYNIPYQALLQFSGDDRKISEFIHRKIGDDFIRYVELLKTLPIMAVIQKIISEKGMLRQLSDFYKRQTEKKSQKKLDVEQYKKNLFHLMNIIQQQFDTMNGTLFALHEWLTLQIRTNRSENEPMIELPGQKVEVATVHSSKGLEYHTVIIPKTDHPFERESTAFHIEEEIEAAKEKRKVGWCLKGRESNNYYSQLSVIERDEIIKEEVRLLYVSMTRSKERLLVILPEQDKRDTWSSLIKATGIKEVRNGR</sequence>
<proteinExistence type="predicted"/>
<keyword evidence="3 9" id="KW-0347">Helicase</keyword>
<dbReference type="GO" id="GO:0005524">
    <property type="term" value="F:ATP binding"/>
    <property type="evidence" value="ECO:0007669"/>
    <property type="project" value="UniProtKB-UniRule"/>
</dbReference>
<dbReference type="EMBL" id="CP010586">
    <property type="protein sequence ID" value="AKP78620.1"/>
    <property type="molecule type" value="Genomic_DNA"/>
</dbReference>
<evidence type="ECO:0000256" key="5">
    <source>
        <dbReference type="ARBA" id="ARBA00023235"/>
    </source>
</evidence>
<dbReference type="Proteomes" id="UP000036410">
    <property type="component" value="Chromosome"/>
</dbReference>
<organism evidence="12 13">
    <name type="scientific">Priestia megaterium Q3</name>
    <dbReference type="NCBI Taxonomy" id="1452722"/>
    <lineage>
        <taxon>Bacteria</taxon>
        <taxon>Bacillati</taxon>
        <taxon>Bacillota</taxon>
        <taxon>Bacilli</taxon>
        <taxon>Bacillales</taxon>
        <taxon>Bacillaceae</taxon>
        <taxon>Priestia</taxon>
    </lineage>
</organism>
<evidence type="ECO:0000259" key="11">
    <source>
        <dbReference type="PROSITE" id="PS51217"/>
    </source>
</evidence>
<evidence type="ECO:0000256" key="4">
    <source>
        <dbReference type="ARBA" id="ARBA00022840"/>
    </source>
</evidence>
<dbReference type="GO" id="GO:0000725">
    <property type="term" value="P:recombinational repair"/>
    <property type="evidence" value="ECO:0007669"/>
    <property type="project" value="TreeGrafter"/>
</dbReference>
<keyword evidence="5" id="KW-0413">Isomerase</keyword>
<name>A0A806TJS5_PRIMG</name>
<dbReference type="PANTHER" id="PTHR11070:SF2">
    <property type="entry name" value="ATP-DEPENDENT DNA HELICASE SRS2"/>
    <property type="match status" value="1"/>
</dbReference>
<evidence type="ECO:0000256" key="6">
    <source>
        <dbReference type="ARBA" id="ARBA00034617"/>
    </source>
</evidence>
<feature type="domain" description="UvrD-like helicase C-terminal" evidence="11">
    <location>
        <begin position="642"/>
        <end position="930"/>
    </location>
</feature>
<evidence type="ECO:0000313" key="13">
    <source>
        <dbReference type="Proteomes" id="UP000036410"/>
    </source>
</evidence>
<evidence type="ECO:0000256" key="9">
    <source>
        <dbReference type="PROSITE-ProRule" id="PRU00560"/>
    </source>
</evidence>
<evidence type="ECO:0000256" key="7">
    <source>
        <dbReference type="ARBA" id="ARBA00034808"/>
    </source>
</evidence>
<evidence type="ECO:0000256" key="3">
    <source>
        <dbReference type="ARBA" id="ARBA00022806"/>
    </source>
</evidence>
<dbReference type="GO" id="GO:0003677">
    <property type="term" value="F:DNA binding"/>
    <property type="evidence" value="ECO:0007669"/>
    <property type="project" value="InterPro"/>
</dbReference>
<evidence type="ECO:0000313" key="12">
    <source>
        <dbReference type="EMBL" id="AKP78620.1"/>
    </source>
</evidence>
<feature type="domain" description="UvrD-like helicase ATP-binding" evidence="10">
    <location>
        <begin position="321"/>
        <end position="644"/>
    </location>
</feature>
<dbReference type="RefSeq" id="WP_049165891.1">
    <property type="nucleotide sequence ID" value="NZ_CP010586.1"/>
</dbReference>
<dbReference type="Pfam" id="PF00580">
    <property type="entry name" value="UvrD-helicase"/>
    <property type="match status" value="1"/>
</dbReference>
<feature type="binding site" evidence="9">
    <location>
        <begin position="342"/>
        <end position="349"/>
    </location>
    <ligand>
        <name>ATP</name>
        <dbReference type="ChEBI" id="CHEBI:30616"/>
    </ligand>
</feature>
<accession>A0A806TJS5</accession>
<keyword evidence="1 9" id="KW-0547">Nucleotide-binding</keyword>
<dbReference type="InterPro" id="IPR014017">
    <property type="entry name" value="DNA_helicase_UvrD-like_C"/>
</dbReference>
<comment type="catalytic activity">
    <reaction evidence="8">
        <text>ATP + H2O = ADP + phosphate + H(+)</text>
        <dbReference type="Rhea" id="RHEA:13065"/>
        <dbReference type="ChEBI" id="CHEBI:15377"/>
        <dbReference type="ChEBI" id="CHEBI:15378"/>
        <dbReference type="ChEBI" id="CHEBI:30616"/>
        <dbReference type="ChEBI" id="CHEBI:43474"/>
        <dbReference type="ChEBI" id="CHEBI:456216"/>
        <dbReference type="EC" id="5.6.2.4"/>
    </reaction>
</comment>